<sequence>MELLTTLAAEVIPACALRAIFGVGLKEATNWSLRAANKRTTLLLVWDEEISGIPMYRENRGKKRRKRETEPRHSTPPPPPNISEEPAPAPPEKADTVQWGEMRALTDKIAVLSDQITTVFFMGTGKVATSPILLEQVRSPTPPSPPPTKKGKGKR</sequence>
<dbReference type="AlphaFoldDB" id="A0ABD3VLL3"/>
<reference evidence="2 3" key="1">
    <citation type="submission" date="2024-11" db="EMBL/GenBank/DDBJ databases">
        <title>Chromosome-level genome assembly of the freshwater bivalve Anodonta woodiana.</title>
        <authorList>
            <person name="Chen X."/>
        </authorList>
    </citation>
    <scope>NUCLEOTIDE SEQUENCE [LARGE SCALE GENOMIC DNA]</scope>
    <source>
        <strain evidence="2">MN2024</strain>
        <tissue evidence="2">Gills</tissue>
    </source>
</reference>
<accession>A0ABD3VLL3</accession>
<evidence type="ECO:0000313" key="3">
    <source>
        <dbReference type="Proteomes" id="UP001634394"/>
    </source>
</evidence>
<gene>
    <name evidence="2" type="ORF">ACJMK2_008436</name>
</gene>
<evidence type="ECO:0000313" key="2">
    <source>
        <dbReference type="EMBL" id="KAL3862472.1"/>
    </source>
</evidence>
<proteinExistence type="predicted"/>
<name>A0ABD3VLL3_SINWO</name>
<feature type="region of interest" description="Disordered" evidence="1">
    <location>
        <begin position="55"/>
        <end position="94"/>
    </location>
</feature>
<feature type="region of interest" description="Disordered" evidence="1">
    <location>
        <begin position="130"/>
        <end position="155"/>
    </location>
</feature>
<evidence type="ECO:0000256" key="1">
    <source>
        <dbReference type="SAM" id="MobiDB-lite"/>
    </source>
</evidence>
<feature type="compositionally biased region" description="Pro residues" evidence="1">
    <location>
        <begin position="74"/>
        <end position="91"/>
    </location>
</feature>
<comment type="caution">
    <text evidence="2">The sequence shown here is derived from an EMBL/GenBank/DDBJ whole genome shotgun (WGS) entry which is preliminary data.</text>
</comment>
<keyword evidence="3" id="KW-1185">Reference proteome</keyword>
<dbReference type="Proteomes" id="UP001634394">
    <property type="component" value="Unassembled WGS sequence"/>
</dbReference>
<dbReference type="EMBL" id="JBJQND010000011">
    <property type="protein sequence ID" value="KAL3862472.1"/>
    <property type="molecule type" value="Genomic_DNA"/>
</dbReference>
<organism evidence="2 3">
    <name type="scientific">Sinanodonta woodiana</name>
    <name type="common">Chinese pond mussel</name>
    <name type="synonym">Anodonta woodiana</name>
    <dbReference type="NCBI Taxonomy" id="1069815"/>
    <lineage>
        <taxon>Eukaryota</taxon>
        <taxon>Metazoa</taxon>
        <taxon>Spiralia</taxon>
        <taxon>Lophotrochozoa</taxon>
        <taxon>Mollusca</taxon>
        <taxon>Bivalvia</taxon>
        <taxon>Autobranchia</taxon>
        <taxon>Heteroconchia</taxon>
        <taxon>Palaeoheterodonta</taxon>
        <taxon>Unionida</taxon>
        <taxon>Unionoidea</taxon>
        <taxon>Unionidae</taxon>
        <taxon>Unioninae</taxon>
        <taxon>Sinanodonta</taxon>
    </lineage>
</organism>
<protein>
    <submittedName>
        <fullName evidence="2">Uncharacterized protein</fullName>
    </submittedName>
</protein>